<dbReference type="EMBL" id="LDSL01000141">
    <property type="protein sequence ID" value="KTT15512.1"/>
    <property type="molecule type" value="Genomic_DNA"/>
</dbReference>
<dbReference type="Proteomes" id="UP000072741">
    <property type="component" value="Unassembled WGS sequence"/>
</dbReference>
<evidence type="ECO:0000313" key="2">
    <source>
        <dbReference type="EMBL" id="KTT15512.1"/>
    </source>
</evidence>
<dbReference type="PATRIC" id="fig|433924.3.peg.1127"/>
<dbReference type="InterPro" id="IPR046554">
    <property type="entry name" value="DUF6708"/>
</dbReference>
<evidence type="ECO:0000313" key="3">
    <source>
        <dbReference type="Proteomes" id="UP000072741"/>
    </source>
</evidence>
<comment type="caution">
    <text evidence="2">The sequence shown here is derived from an EMBL/GenBank/DDBJ whole genome shotgun (WGS) entry which is preliminary data.</text>
</comment>
<accession>A0A147GNS9</accession>
<feature type="domain" description="DUF6708" evidence="1">
    <location>
        <begin position="3"/>
        <end position="197"/>
    </location>
</feature>
<organism evidence="2 3">
    <name type="scientific">Pseudacidovorax intermedius</name>
    <dbReference type="NCBI Taxonomy" id="433924"/>
    <lineage>
        <taxon>Bacteria</taxon>
        <taxon>Pseudomonadati</taxon>
        <taxon>Pseudomonadota</taxon>
        <taxon>Betaproteobacteria</taxon>
        <taxon>Burkholderiales</taxon>
        <taxon>Comamonadaceae</taxon>
        <taxon>Pseudacidovorax</taxon>
    </lineage>
</organism>
<dbReference type="Pfam" id="PF20455">
    <property type="entry name" value="DUF6708"/>
    <property type="match status" value="1"/>
</dbReference>
<protein>
    <recommendedName>
        <fullName evidence="1">DUF6708 domain-containing protein</fullName>
    </recommendedName>
</protein>
<gene>
    <name evidence="2" type="ORF">NS331_20475</name>
</gene>
<evidence type="ECO:0000259" key="1">
    <source>
        <dbReference type="Pfam" id="PF20455"/>
    </source>
</evidence>
<sequence>MISAIAFVGLYFEFFGPSEAPIYFDRARRKVYYVYRSRYRRWVLFGPSRIQARVVDWDLVDCERQVTTGGSTVSIRQHEHLVFLMRRSPSDPTIGGFYVISGLEFPDALWEYIRRYMEEGAPPLAAGEVPPKARSGKAIDMFKALLARRHGYWAEWKDKPGSMVLQHLLLPFVLVWIVVNRLVVWTAQTVVWPPEVKAALGAPITEADLAGDTRHTLRAAARGDAAAFKPPKRKRP</sequence>
<keyword evidence="3" id="KW-1185">Reference proteome</keyword>
<proteinExistence type="predicted"/>
<dbReference type="AlphaFoldDB" id="A0A147GNS9"/>
<reference evidence="2 3" key="1">
    <citation type="journal article" date="2016" name="Front. Microbiol.">
        <title>Genomic Resource of Rice Seed Associated Bacteria.</title>
        <authorList>
            <person name="Midha S."/>
            <person name="Bansal K."/>
            <person name="Sharma S."/>
            <person name="Kumar N."/>
            <person name="Patil P.P."/>
            <person name="Chaudhry V."/>
            <person name="Patil P.B."/>
        </authorList>
    </citation>
    <scope>NUCLEOTIDE SEQUENCE [LARGE SCALE GENOMIC DNA]</scope>
    <source>
        <strain evidence="2 3">NS331</strain>
    </source>
</reference>
<name>A0A147GNS9_9BURK</name>